<dbReference type="NCBIfam" id="TIGR03544">
    <property type="entry name" value="DivI1A_domain"/>
    <property type="match status" value="2"/>
</dbReference>
<accession>A0A508A0S4</accession>
<dbReference type="PANTHER" id="PTHR35794">
    <property type="entry name" value="CELL DIVISION PROTEIN DIVIVA"/>
    <property type="match status" value="1"/>
</dbReference>
<reference evidence="9 10" key="1">
    <citation type="submission" date="2019-06" db="EMBL/GenBank/DDBJ databases">
        <title>Draft genome sequence of Actinomyces johnsonii CCUG 34287T.</title>
        <authorList>
            <person name="Salva-Serra F."/>
            <person name="Cardew S."/>
            <person name="Moore E."/>
        </authorList>
    </citation>
    <scope>NUCLEOTIDE SEQUENCE [LARGE SCALE GENOMIC DNA]</scope>
    <source>
        <strain evidence="9 10">CCUG 34287</strain>
    </source>
</reference>
<comment type="similarity">
    <text evidence="2">Belongs to the DivIVA family.</text>
</comment>
<keyword evidence="5" id="KW-0132">Cell division</keyword>
<evidence type="ECO:0000313" key="10">
    <source>
        <dbReference type="Proteomes" id="UP000319010"/>
    </source>
</evidence>
<evidence type="ECO:0000256" key="2">
    <source>
        <dbReference type="ARBA" id="ARBA00009008"/>
    </source>
</evidence>
<dbReference type="EMBL" id="VICB01000017">
    <property type="protein sequence ID" value="TQD42303.1"/>
    <property type="molecule type" value="Genomic_DNA"/>
</dbReference>
<dbReference type="AlphaFoldDB" id="A0A508A0S4"/>
<protein>
    <recommendedName>
        <fullName evidence="3">Cell wall synthesis protein Wag31</fullName>
    </recommendedName>
    <alternativeName>
        <fullName evidence="8">Antigen 84</fullName>
    </alternativeName>
</protein>
<proteinExistence type="inferred from homology"/>
<keyword evidence="7" id="KW-0131">Cell cycle</keyword>
<organism evidence="9 10">
    <name type="scientific">Actinomyces johnsonii</name>
    <dbReference type="NCBI Taxonomy" id="544581"/>
    <lineage>
        <taxon>Bacteria</taxon>
        <taxon>Bacillati</taxon>
        <taxon>Actinomycetota</taxon>
        <taxon>Actinomycetes</taxon>
        <taxon>Actinomycetales</taxon>
        <taxon>Actinomycetaceae</taxon>
        <taxon>Actinomyces</taxon>
    </lineage>
</organism>
<dbReference type="Proteomes" id="UP000319010">
    <property type="component" value="Unassembled WGS sequence"/>
</dbReference>
<dbReference type="InterPro" id="IPR019933">
    <property type="entry name" value="DivIVA_domain"/>
</dbReference>
<dbReference type="RefSeq" id="WP_141424742.1">
    <property type="nucleotide sequence ID" value="NZ_JASPFB010000016.1"/>
</dbReference>
<name>A0A508A0S4_9ACTO</name>
<dbReference type="InterPro" id="IPR007793">
    <property type="entry name" value="DivIVA_fam"/>
</dbReference>
<comment type="caution">
    <text evidence="9">The sequence shown here is derived from an EMBL/GenBank/DDBJ whole genome shotgun (WGS) entry which is preliminary data.</text>
</comment>
<keyword evidence="4" id="KW-0963">Cytoplasm</keyword>
<gene>
    <name evidence="9" type="ORF">FK256_10595</name>
</gene>
<sequence>MTLLTSDDVLNVKFDSTRLREGYVQDEVDEFLDEVTTTLRGLEERLGAGPGATSGSHQESEILLTSQDVRSIRFKTSKFREGYEQPDVDAFLDTVVATMEAMEAQLNGGAYGTGASAYGSAPGAYGDAGYATGAGTVPGTAGATGDPQYAEAIAQRDQYIAQLQQENAYLRAELESAQRRLGMFGS</sequence>
<evidence type="ECO:0000256" key="8">
    <source>
        <dbReference type="ARBA" id="ARBA00031737"/>
    </source>
</evidence>
<evidence type="ECO:0000256" key="5">
    <source>
        <dbReference type="ARBA" id="ARBA00022618"/>
    </source>
</evidence>
<comment type="subcellular location">
    <subcellularLocation>
        <location evidence="1">Cytoplasm</location>
    </subcellularLocation>
</comment>
<evidence type="ECO:0000313" key="9">
    <source>
        <dbReference type="EMBL" id="TQD42303.1"/>
    </source>
</evidence>
<evidence type="ECO:0000256" key="3">
    <source>
        <dbReference type="ARBA" id="ARBA00018787"/>
    </source>
</evidence>
<evidence type="ECO:0000256" key="7">
    <source>
        <dbReference type="ARBA" id="ARBA00023306"/>
    </source>
</evidence>
<evidence type="ECO:0000256" key="6">
    <source>
        <dbReference type="ARBA" id="ARBA00023054"/>
    </source>
</evidence>
<keyword evidence="6" id="KW-0175">Coiled coil</keyword>
<evidence type="ECO:0000256" key="4">
    <source>
        <dbReference type="ARBA" id="ARBA00022490"/>
    </source>
</evidence>
<dbReference type="PANTHER" id="PTHR35794:SF2">
    <property type="entry name" value="CELL DIVISION PROTEIN DIVIVA"/>
    <property type="match status" value="1"/>
</dbReference>
<dbReference type="GO" id="GO:0051301">
    <property type="term" value="P:cell division"/>
    <property type="evidence" value="ECO:0007669"/>
    <property type="project" value="UniProtKB-KW"/>
</dbReference>
<evidence type="ECO:0000256" key="1">
    <source>
        <dbReference type="ARBA" id="ARBA00004496"/>
    </source>
</evidence>
<dbReference type="Gene3D" id="6.10.250.660">
    <property type="match status" value="2"/>
</dbReference>
<dbReference type="GO" id="GO:0005737">
    <property type="term" value="C:cytoplasm"/>
    <property type="evidence" value="ECO:0007669"/>
    <property type="project" value="UniProtKB-SubCell"/>
</dbReference>